<feature type="binding site" evidence="7">
    <location>
        <position position="90"/>
    </location>
    <ligand>
        <name>Zn(2+)</name>
        <dbReference type="ChEBI" id="CHEBI:29105"/>
        <label>2</label>
    </ligand>
</feature>
<feature type="binding site" evidence="7">
    <location>
        <position position="122"/>
    </location>
    <ligand>
        <name>Zn(2+)</name>
        <dbReference type="ChEBI" id="CHEBI:29105"/>
        <label>2</label>
    </ligand>
</feature>
<keyword evidence="5 9" id="KW-0378">Hydrolase</keyword>
<evidence type="ECO:0000256" key="3">
    <source>
        <dbReference type="ARBA" id="ARBA00011738"/>
    </source>
</evidence>
<dbReference type="InterPro" id="IPR010158">
    <property type="entry name" value="Amidase_Cbmase"/>
</dbReference>
<accession>A0A1C1YY07</accession>
<dbReference type="GO" id="GO:0046872">
    <property type="term" value="F:metal ion binding"/>
    <property type="evidence" value="ECO:0007669"/>
    <property type="project" value="UniProtKB-KW"/>
</dbReference>
<comment type="similarity">
    <text evidence="2">Belongs to the peptidase M20 family.</text>
</comment>
<dbReference type="InterPro" id="IPR036264">
    <property type="entry name" value="Bact_exopeptidase_dim_dom"/>
</dbReference>
<keyword evidence="4 7" id="KW-0479">Metal-binding</keyword>
<dbReference type="Pfam" id="PF01546">
    <property type="entry name" value="Peptidase_M20"/>
    <property type="match status" value="1"/>
</dbReference>
<dbReference type="SUPFAM" id="SSF55031">
    <property type="entry name" value="Bacterial exopeptidase dimerisation domain"/>
    <property type="match status" value="1"/>
</dbReference>
<evidence type="ECO:0000313" key="9">
    <source>
        <dbReference type="EMBL" id="OCW58357.1"/>
    </source>
</evidence>
<comment type="cofactor">
    <cofactor evidence="7">
        <name>Zn(2+)</name>
        <dbReference type="ChEBI" id="CHEBI:29105"/>
    </cofactor>
    <text evidence="7">Binds 2 Zn(2+) ions per subunit.</text>
</comment>
<evidence type="ECO:0000256" key="7">
    <source>
        <dbReference type="PIRSR" id="PIRSR001235-1"/>
    </source>
</evidence>
<dbReference type="PANTHER" id="PTHR32494:SF19">
    <property type="entry name" value="ALLANTOATE DEIMINASE-RELATED"/>
    <property type="match status" value="1"/>
</dbReference>
<dbReference type="GO" id="GO:0016813">
    <property type="term" value="F:hydrolase activity, acting on carbon-nitrogen (but not peptide) bonds, in linear amidines"/>
    <property type="evidence" value="ECO:0007669"/>
    <property type="project" value="InterPro"/>
</dbReference>
<dbReference type="PIRSF" id="PIRSF001235">
    <property type="entry name" value="Amidase_carbamoylase"/>
    <property type="match status" value="1"/>
</dbReference>
<dbReference type="CDD" id="cd03884">
    <property type="entry name" value="M20_bAS"/>
    <property type="match status" value="1"/>
</dbReference>
<dbReference type="OrthoDB" id="9808195at2"/>
<dbReference type="InterPro" id="IPR011650">
    <property type="entry name" value="Peptidase_M20_dimer"/>
</dbReference>
<protein>
    <submittedName>
        <fullName evidence="9">Zn-dependent hydrolase</fullName>
    </submittedName>
</protein>
<evidence type="ECO:0000256" key="6">
    <source>
        <dbReference type="ARBA" id="ARBA00023211"/>
    </source>
</evidence>
<keyword evidence="10" id="KW-1185">Reference proteome</keyword>
<evidence type="ECO:0000256" key="4">
    <source>
        <dbReference type="ARBA" id="ARBA00022723"/>
    </source>
</evidence>
<feature type="binding site" evidence="7">
    <location>
        <position position="182"/>
    </location>
    <ligand>
        <name>Zn(2+)</name>
        <dbReference type="ChEBI" id="CHEBI:29105"/>
        <label>1</label>
    </ligand>
</feature>
<sequence>MKPIPVNPDRLLAELAELRRFGAQGKGVARMAFSEPDLASRALLAERMRDAGLEVTVDACGNLFGIPPGVGPCLLIGSHSDTQPLGGWLDGIYGVLCGLEVARASLESGGPRVAVVSFQDEEGRFGGLTGSAVWAGVMPLAEADALHDAEGARFADARCTVGRIAPVAEVPAGRFSAYLEAHIEQGPVLDQSNEAIGVVEAIVGMRGFTLRFVGQANHAGTTPMHLRRDALRAAAQFIRDLEEAFAPHVTEKTVWTHGHLAVEPNAASIVPGKASLSVQMRDPDSDRLETLMAIALELAETIARDRELALEIEQGPRFEPVPMSQALVAAITAAAETHAAGAWRRMPSGALHDASNVAQVLPVGMMFVPSIGGISHNPDEDTAPEHLVRGLVTLADAAGRLAS</sequence>
<evidence type="ECO:0000256" key="1">
    <source>
        <dbReference type="ARBA" id="ARBA00001936"/>
    </source>
</evidence>
<dbReference type="EMBL" id="LQZT01000007">
    <property type="protein sequence ID" value="OCW58357.1"/>
    <property type="molecule type" value="Genomic_DNA"/>
</dbReference>
<feature type="binding site" evidence="7">
    <location>
        <position position="79"/>
    </location>
    <ligand>
        <name>Zn(2+)</name>
        <dbReference type="ChEBI" id="CHEBI:29105"/>
        <label>1</label>
    </ligand>
</feature>
<comment type="caution">
    <text evidence="9">The sequence shown here is derived from an EMBL/GenBank/DDBJ whole genome shotgun (WGS) entry which is preliminary data.</text>
</comment>
<dbReference type="PANTHER" id="PTHR32494">
    <property type="entry name" value="ALLANTOATE DEIMINASE-RELATED"/>
    <property type="match status" value="1"/>
</dbReference>
<dbReference type="RefSeq" id="WP_066176639.1">
    <property type="nucleotide sequence ID" value="NZ_LQZT01000007.1"/>
</dbReference>
<dbReference type="InterPro" id="IPR002933">
    <property type="entry name" value="Peptidase_M20"/>
</dbReference>
<keyword evidence="6" id="KW-0464">Manganese</keyword>
<feature type="binding site" evidence="7">
    <location>
        <position position="376"/>
    </location>
    <ligand>
        <name>Zn(2+)</name>
        <dbReference type="ChEBI" id="CHEBI:29105"/>
        <label>2</label>
    </ligand>
</feature>
<evidence type="ECO:0000256" key="2">
    <source>
        <dbReference type="ARBA" id="ARBA00006153"/>
    </source>
</evidence>
<comment type="subunit">
    <text evidence="3">Homodimer.</text>
</comment>
<name>A0A1C1YY07_9HYPH</name>
<dbReference type="SUPFAM" id="SSF53187">
    <property type="entry name" value="Zn-dependent exopeptidases"/>
    <property type="match status" value="1"/>
</dbReference>
<evidence type="ECO:0000259" key="8">
    <source>
        <dbReference type="Pfam" id="PF07687"/>
    </source>
</evidence>
<evidence type="ECO:0000256" key="5">
    <source>
        <dbReference type="ARBA" id="ARBA00022801"/>
    </source>
</evidence>
<proteinExistence type="inferred from homology"/>
<dbReference type="Proteomes" id="UP000094795">
    <property type="component" value="Unassembled WGS sequence"/>
</dbReference>
<organism evidence="9 10">
    <name type="scientific">Hoeflea olei</name>
    <dbReference type="NCBI Taxonomy" id="1480615"/>
    <lineage>
        <taxon>Bacteria</taxon>
        <taxon>Pseudomonadati</taxon>
        <taxon>Pseudomonadota</taxon>
        <taxon>Alphaproteobacteria</taxon>
        <taxon>Hyphomicrobiales</taxon>
        <taxon>Rhizobiaceae</taxon>
        <taxon>Hoeflea</taxon>
    </lineage>
</organism>
<evidence type="ECO:0000313" key="10">
    <source>
        <dbReference type="Proteomes" id="UP000094795"/>
    </source>
</evidence>
<comment type="cofactor">
    <cofactor evidence="1">
        <name>Mn(2+)</name>
        <dbReference type="ChEBI" id="CHEBI:29035"/>
    </cofactor>
</comment>
<gene>
    <name evidence="9" type="ORF">AWJ14_13570</name>
</gene>
<dbReference type="Gene3D" id="3.40.630.10">
    <property type="entry name" value="Zn peptidases"/>
    <property type="match status" value="1"/>
</dbReference>
<reference evidence="9 10" key="1">
    <citation type="submission" date="2015-12" db="EMBL/GenBank/DDBJ databases">
        <authorList>
            <person name="Shamseldin A."/>
            <person name="Moawad H."/>
            <person name="Abd El-Rahim W.M."/>
            <person name="Sadowsky M.J."/>
        </authorList>
    </citation>
    <scope>NUCLEOTIDE SEQUENCE [LARGE SCALE GENOMIC DNA]</scope>
    <source>
        <strain evidence="9 10">JC234</strain>
    </source>
</reference>
<dbReference type="AlphaFoldDB" id="A0A1C1YY07"/>
<dbReference type="Pfam" id="PF07687">
    <property type="entry name" value="M20_dimer"/>
    <property type="match status" value="1"/>
</dbReference>
<feature type="binding site" evidence="7">
    <location>
        <position position="90"/>
    </location>
    <ligand>
        <name>Zn(2+)</name>
        <dbReference type="ChEBI" id="CHEBI:29105"/>
        <label>1</label>
    </ligand>
</feature>
<feature type="domain" description="Peptidase M20 dimerisation" evidence="8">
    <location>
        <begin position="204"/>
        <end position="304"/>
    </location>
</feature>
<dbReference type="Gene3D" id="3.30.70.360">
    <property type="match status" value="1"/>
</dbReference>
<keyword evidence="7" id="KW-0862">Zinc</keyword>
<dbReference type="STRING" id="1480615.AWJ14_13570"/>
<dbReference type="NCBIfam" id="TIGR01879">
    <property type="entry name" value="hydantase"/>
    <property type="match status" value="1"/>
</dbReference>